<dbReference type="Proteomes" id="UP001501490">
    <property type="component" value="Unassembled WGS sequence"/>
</dbReference>
<evidence type="ECO:0000256" key="2">
    <source>
        <dbReference type="ARBA" id="ARBA00023125"/>
    </source>
</evidence>
<dbReference type="SUPFAM" id="SSF48008">
    <property type="entry name" value="GntR ligand-binding domain-like"/>
    <property type="match status" value="1"/>
</dbReference>
<keyword evidence="6" id="KW-1185">Reference proteome</keyword>
<dbReference type="SMART" id="SM00345">
    <property type="entry name" value="HTH_GNTR"/>
    <property type="match status" value="1"/>
</dbReference>
<proteinExistence type="predicted"/>
<comment type="caution">
    <text evidence="5">The sequence shown here is derived from an EMBL/GenBank/DDBJ whole genome shotgun (WGS) entry which is preliminary data.</text>
</comment>
<evidence type="ECO:0000313" key="6">
    <source>
        <dbReference type="Proteomes" id="UP001501490"/>
    </source>
</evidence>
<dbReference type="InterPro" id="IPR036390">
    <property type="entry name" value="WH_DNA-bd_sf"/>
</dbReference>
<name>A0ABP6ZJ89_9ACTN</name>
<keyword evidence="1" id="KW-0805">Transcription regulation</keyword>
<dbReference type="Pfam" id="PF00392">
    <property type="entry name" value="GntR"/>
    <property type="match status" value="1"/>
</dbReference>
<dbReference type="InterPro" id="IPR008920">
    <property type="entry name" value="TF_FadR/GntR_C"/>
</dbReference>
<evidence type="ECO:0000313" key="5">
    <source>
        <dbReference type="EMBL" id="GAA3610461.1"/>
    </source>
</evidence>
<dbReference type="PRINTS" id="PR00035">
    <property type="entry name" value="HTHGNTR"/>
</dbReference>
<dbReference type="PANTHER" id="PTHR43537:SF5">
    <property type="entry name" value="UXU OPERON TRANSCRIPTIONAL REGULATOR"/>
    <property type="match status" value="1"/>
</dbReference>
<dbReference type="PROSITE" id="PS50949">
    <property type="entry name" value="HTH_GNTR"/>
    <property type="match status" value="1"/>
</dbReference>
<sequence length="251" mass="27037">MSSNQTPDWQPLKRSRAHEMVIDAIEEQIMAGLLRVGDPLPPERELAARLQVSRAGVREAVRVLESDGILRSQRGAGPEAGTFVSALPRQGLTRLLRLHVALANFPMTDVVDARVVLERSSAERAASNASTAARAEMRAALARMDAPEVSREAFNDADTDFHIAIAEAGGNELVASLTAAIRGALRIPIQQAVRAVEHWDSLADRLRQDHRGILDAIEAGDGPTAARLTEEHIRRSATDLPAGFGGVTEPT</sequence>
<dbReference type="PANTHER" id="PTHR43537">
    <property type="entry name" value="TRANSCRIPTIONAL REGULATOR, GNTR FAMILY"/>
    <property type="match status" value="1"/>
</dbReference>
<dbReference type="InterPro" id="IPR036388">
    <property type="entry name" value="WH-like_DNA-bd_sf"/>
</dbReference>
<dbReference type="SUPFAM" id="SSF46785">
    <property type="entry name" value="Winged helix' DNA-binding domain"/>
    <property type="match status" value="1"/>
</dbReference>
<dbReference type="Gene3D" id="1.10.10.10">
    <property type="entry name" value="Winged helix-like DNA-binding domain superfamily/Winged helix DNA-binding domain"/>
    <property type="match status" value="1"/>
</dbReference>
<keyword evidence="2" id="KW-0238">DNA-binding</keyword>
<feature type="domain" description="HTH gntR-type" evidence="4">
    <location>
        <begin position="15"/>
        <end position="87"/>
    </location>
</feature>
<evidence type="ECO:0000259" key="4">
    <source>
        <dbReference type="PROSITE" id="PS50949"/>
    </source>
</evidence>
<organism evidence="5 6">
    <name type="scientific">Microlunatus ginsengisoli</name>
    <dbReference type="NCBI Taxonomy" id="363863"/>
    <lineage>
        <taxon>Bacteria</taxon>
        <taxon>Bacillati</taxon>
        <taxon>Actinomycetota</taxon>
        <taxon>Actinomycetes</taxon>
        <taxon>Propionibacteriales</taxon>
        <taxon>Propionibacteriaceae</taxon>
        <taxon>Microlunatus</taxon>
    </lineage>
</organism>
<evidence type="ECO:0000256" key="1">
    <source>
        <dbReference type="ARBA" id="ARBA00023015"/>
    </source>
</evidence>
<dbReference type="Pfam" id="PF07729">
    <property type="entry name" value="FCD"/>
    <property type="match status" value="1"/>
</dbReference>
<accession>A0ABP6ZJ89</accession>
<dbReference type="RefSeq" id="WP_344802008.1">
    <property type="nucleotide sequence ID" value="NZ_BAABAB010000006.1"/>
</dbReference>
<dbReference type="EMBL" id="BAABAB010000006">
    <property type="protein sequence ID" value="GAA3610461.1"/>
    <property type="molecule type" value="Genomic_DNA"/>
</dbReference>
<dbReference type="SMART" id="SM00895">
    <property type="entry name" value="FCD"/>
    <property type="match status" value="1"/>
</dbReference>
<dbReference type="CDD" id="cd07377">
    <property type="entry name" value="WHTH_GntR"/>
    <property type="match status" value="1"/>
</dbReference>
<dbReference type="InterPro" id="IPR000524">
    <property type="entry name" value="Tscrpt_reg_HTH_GntR"/>
</dbReference>
<dbReference type="InterPro" id="IPR011711">
    <property type="entry name" value="GntR_C"/>
</dbReference>
<keyword evidence="3" id="KW-0804">Transcription</keyword>
<evidence type="ECO:0000256" key="3">
    <source>
        <dbReference type="ARBA" id="ARBA00023163"/>
    </source>
</evidence>
<protein>
    <submittedName>
        <fullName evidence="5">FCD domain-containing protein</fullName>
    </submittedName>
</protein>
<reference evidence="6" key="1">
    <citation type="journal article" date="2019" name="Int. J. Syst. Evol. Microbiol.">
        <title>The Global Catalogue of Microorganisms (GCM) 10K type strain sequencing project: providing services to taxonomists for standard genome sequencing and annotation.</title>
        <authorList>
            <consortium name="The Broad Institute Genomics Platform"/>
            <consortium name="The Broad Institute Genome Sequencing Center for Infectious Disease"/>
            <person name="Wu L."/>
            <person name="Ma J."/>
        </authorList>
    </citation>
    <scope>NUCLEOTIDE SEQUENCE [LARGE SCALE GENOMIC DNA]</scope>
    <source>
        <strain evidence="6">JCM 16929</strain>
    </source>
</reference>
<gene>
    <name evidence="5" type="ORF">GCM10022236_10180</name>
</gene>
<dbReference type="Gene3D" id="1.20.120.530">
    <property type="entry name" value="GntR ligand-binding domain-like"/>
    <property type="match status" value="1"/>
</dbReference>